<name>A0A1G8RN67_9EURY</name>
<dbReference type="InterPro" id="IPR018076">
    <property type="entry name" value="T2SS_GspF_dom"/>
</dbReference>
<evidence type="ECO:0000256" key="3">
    <source>
        <dbReference type="ARBA" id="ARBA00022692"/>
    </source>
</evidence>
<dbReference type="PANTHER" id="PTHR35402">
    <property type="entry name" value="INTEGRAL MEMBRANE PROTEIN-RELATED"/>
    <property type="match status" value="1"/>
</dbReference>
<evidence type="ECO:0000256" key="2">
    <source>
        <dbReference type="ARBA" id="ARBA00022475"/>
    </source>
</evidence>
<dbReference type="GO" id="GO:0005886">
    <property type="term" value="C:plasma membrane"/>
    <property type="evidence" value="ECO:0007669"/>
    <property type="project" value="UniProtKB-SubCell"/>
</dbReference>
<comment type="subcellular location">
    <subcellularLocation>
        <location evidence="1">Cell membrane</location>
        <topology evidence="1">Multi-pass membrane protein</topology>
    </subcellularLocation>
</comment>
<dbReference type="NCBIfam" id="NF004704">
    <property type="entry name" value="PRK06041.1-2"/>
    <property type="match status" value="1"/>
</dbReference>
<evidence type="ECO:0000256" key="1">
    <source>
        <dbReference type="ARBA" id="ARBA00004651"/>
    </source>
</evidence>
<evidence type="ECO:0000313" key="8">
    <source>
        <dbReference type="EMBL" id="SDJ18514.1"/>
    </source>
</evidence>
<dbReference type="InterPro" id="IPR056569">
    <property type="entry name" value="ArlJ-like"/>
</dbReference>
<keyword evidence="8" id="KW-0282">Flagellum</keyword>
<feature type="domain" description="Type II secretion system protein GspF" evidence="7">
    <location>
        <begin position="102"/>
        <end position="227"/>
    </location>
</feature>
<evidence type="ECO:0000256" key="5">
    <source>
        <dbReference type="ARBA" id="ARBA00023136"/>
    </source>
</evidence>
<evidence type="ECO:0000313" key="9">
    <source>
        <dbReference type="Proteomes" id="UP000198856"/>
    </source>
</evidence>
<keyword evidence="8" id="KW-0966">Cell projection</keyword>
<dbReference type="EMBL" id="FNFC01000001">
    <property type="protein sequence ID" value="SDJ18514.1"/>
    <property type="molecule type" value="Genomic_DNA"/>
</dbReference>
<organism evidence="8 9">
    <name type="scientific">Halovenus aranensis</name>
    <dbReference type="NCBI Taxonomy" id="890420"/>
    <lineage>
        <taxon>Archaea</taxon>
        <taxon>Methanobacteriati</taxon>
        <taxon>Methanobacteriota</taxon>
        <taxon>Stenosarchaea group</taxon>
        <taxon>Halobacteria</taxon>
        <taxon>Halobacteriales</taxon>
        <taxon>Haloarculaceae</taxon>
        <taxon>Halovenus</taxon>
    </lineage>
</organism>
<feature type="transmembrane region" description="Helical" evidence="6">
    <location>
        <begin position="289"/>
        <end position="315"/>
    </location>
</feature>
<dbReference type="RefSeq" id="WP_092698186.1">
    <property type="nucleotide sequence ID" value="NZ_FNFC01000001.1"/>
</dbReference>
<feature type="transmembrane region" description="Helical" evidence="6">
    <location>
        <begin position="35"/>
        <end position="59"/>
    </location>
</feature>
<keyword evidence="3 6" id="KW-0812">Transmembrane</keyword>
<evidence type="ECO:0000256" key="6">
    <source>
        <dbReference type="SAM" id="Phobius"/>
    </source>
</evidence>
<reference evidence="8 9" key="1">
    <citation type="submission" date="2016-10" db="EMBL/GenBank/DDBJ databases">
        <authorList>
            <person name="de Groot N.N."/>
        </authorList>
    </citation>
    <scope>NUCLEOTIDE SEQUENCE [LARGE SCALE GENOMIC DNA]</scope>
    <source>
        <strain evidence="8 9">IBRC-M10015</strain>
    </source>
</reference>
<dbReference type="OrthoDB" id="141855at2157"/>
<keyword evidence="4 6" id="KW-1133">Transmembrane helix</keyword>
<feature type="transmembrane region" description="Helical" evidence="6">
    <location>
        <begin position="470"/>
        <end position="489"/>
    </location>
</feature>
<feature type="transmembrane region" description="Helical" evidence="6">
    <location>
        <begin position="523"/>
        <end position="543"/>
    </location>
</feature>
<protein>
    <submittedName>
        <fullName evidence="8">Flagellar protein FlaJ</fullName>
    </submittedName>
</protein>
<evidence type="ECO:0000259" key="7">
    <source>
        <dbReference type="Pfam" id="PF00482"/>
    </source>
</evidence>
<evidence type="ECO:0000256" key="4">
    <source>
        <dbReference type="ARBA" id="ARBA00022989"/>
    </source>
</evidence>
<sequence length="583" mass="65400">MSTDNSSATLNLTLSENLQSLLQSYRQMQMPMGQYVSFILIPSIGFFVVTVVLSLVLSFPMMVRVPIPLLGSLALFSAVFYPKILLSQRQRQLDNRFHLMVTHMTILSTTKIDRMEVFRTLADDDEYGELSNELRRIVELVDTWNQSLDDALRRRSNEVPSETLADFFERLAYTMGAGQSLREYLLTEQEQILENYATVYESSLENIEVMKDLYLSMVLSMTFALVFAVVLPVLTGTEPTLTVSAVILLYIFVQTGFFLAMRSLSPYDPLWYHPDEKPSAVESTITRSFYVGVGLTGILLVLSVTGITGLSPIGLPTLIPGISTLPLPFYAVIPVTPLLIPGLVLNKAEKRVKARDQEFPSFIRALGTTEAVKQSTSSDVLSTLRNKDFGPLSENIDDLYKRLNMRIEPVEAWRYFTADCRSYLIQTFSEMYLMGREMGGNPQLLGELISENMNRVLQLREQRKQATTTLIGLLYGMTAASTFAFFIGLEVVNVLSNLGLDLNTSAGVDVGQIIRPDVYNIPLIEFLLVVVIMFSAMLSALMVRTVDGGHKVNTYMHFVLLSWISSLVAIFTRWLINTFLAVG</sequence>
<proteinExistence type="predicted"/>
<dbReference type="Proteomes" id="UP000198856">
    <property type="component" value="Unassembled WGS sequence"/>
</dbReference>
<dbReference type="STRING" id="890420.SAMN05216226_10125"/>
<gene>
    <name evidence="8" type="ORF">SAMN05216226_10125</name>
</gene>
<keyword evidence="8" id="KW-0969">Cilium</keyword>
<dbReference type="Pfam" id="PF00482">
    <property type="entry name" value="T2SSF"/>
    <property type="match status" value="1"/>
</dbReference>
<feature type="transmembrane region" description="Helical" evidence="6">
    <location>
        <begin position="327"/>
        <end position="345"/>
    </location>
</feature>
<feature type="transmembrane region" description="Helical" evidence="6">
    <location>
        <begin position="213"/>
        <end position="234"/>
    </location>
</feature>
<feature type="transmembrane region" description="Helical" evidence="6">
    <location>
        <begin position="240"/>
        <end position="260"/>
    </location>
</feature>
<keyword evidence="5 6" id="KW-0472">Membrane</keyword>
<keyword evidence="2" id="KW-1003">Cell membrane</keyword>
<feature type="transmembrane region" description="Helical" evidence="6">
    <location>
        <begin position="65"/>
        <end position="86"/>
    </location>
</feature>
<feature type="transmembrane region" description="Helical" evidence="6">
    <location>
        <begin position="555"/>
        <end position="576"/>
    </location>
</feature>
<keyword evidence="9" id="KW-1185">Reference proteome</keyword>
<accession>A0A1G8RN67</accession>
<dbReference type="PANTHER" id="PTHR35402:SF2">
    <property type="entry name" value="FLAGELLA ACCESSORY PROTEIN J"/>
    <property type="match status" value="1"/>
</dbReference>
<dbReference type="AlphaFoldDB" id="A0A1G8RN67"/>